<dbReference type="EMBL" id="ML119672">
    <property type="protein sequence ID" value="RPA82311.1"/>
    <property type="molecule type" value="Genomic_DNA"/>
</dbReference>
<dbReference type="InterPro" id="IPR057678">
    <property type="entry name" value="DUF7918"/>
</dbReference>
<reference evidence="3 4" key="1">
    <citation type="journal article" date="2018" name="Nat. Ecol. Evol.">
        <title>Pezizomycetes genomes reveal the molecular basis of ectomycorrhizal truffle lifestyle.</title>
        <authorList>
            <person name="Murat C."/>
            <person name="Payen T."/>
            <person name="Noel B."/>
            <person name="Kuo A."/>
            <person name="Morin E."/>
            <person name="Chen J."/>
            <person name="Kohler A."/>
            <person name="Krizsan K."/>
            <person name="Balestrini R."/>
            <person name="Da Silva C."/>
            <person name="Montanini B."/>
            <person name="Hainaut M."/>
            <person name="Levati E."/>
            <person name="Barry K.W."/>
            <person name="Belfiori B."/>
            <person name="Cichocki N."/>
            <person name="Clum A."/>
            <person name="Dockter R.B."/>
            <person name="Fauchery L."/>
            <person name="Guy J."/>
            <person name="Iotti M."/>
            <person name="Le Tacon F."/>
            <person name="Lindquist E.A."/>
            <person name="Lipzen A."/>
            <person name="Malagnac F."/>
            <person name="Mello A."/>
            <person name="Molinier V."/>
            <person name="Miyauchi S."/>
            <person name="Poulain J."/>
            <person name="Riccioni C."/>
            <person name="Rubini A."/>
            <person name="Sitrit Y."/>
            <person name="Splivallo R."/>
            <person name="Traeger S."/>
            <person name="Wang M."/>
            <person name="Zifcakova L."/>
            <person name="Wipf D."/>
            <person name="Zambonelli A."/>
            <person name="Paolocci F."/>
            <person name="Nowrousian M."/>
            <person name="Ottonello S."/>
            <person name="Baldrian P."/>
            <person name="Spatafora J.W."/>
            <person name="Henrissat B."/>
            <person name="Nagy L.G."/>
            <person name="Aury J.M."/>
            <person name="Wincker P."/>
            <person name="Grigoriev I.V."/>
            <person name="Bonfante P."/>
            <person name="Martin F.M."/>
        </authorList>
    </citation>
    <scope>NUCLEOTIDE SEQUENCE [LARGE SCALE GENOMIC DNA]</scope>
    <source>
        <strain evidence="3 4">RN42</strain>
    </source>
</reference>
<name>A0A3N4IDM3_ASCIM</name>
<evidence type="ECO:0000313" key="3">
    <source>
        <dbReference type="EMBL" id="RPA82311.1"/>
    </source>
</evidence>
<sequence>MVIFNTFDHGIFTPAGIRLPEYPFEASPVPSPPPPPRPSTSKCPMKTPNPSPSASPPPPPYRPQHTATASTSPSTASAPPPATENDGTQMVGTGPMCFEKVQLSLEDEDEGGEIGTIEVVGRELVGLVEYGCAKVTNKGTRPGGVVGKARVGRGVSHTVRIGETVVRPAVRPKWDSVDSLELRGEGGDVTVRFLYRSKAALRSLGVEVRDSPVRVREIIEGTAVVVYDESAGCGLGRRIKNMFGKKKKEKYNFSEKN</sequence>
<feature type="compositionally biased region" description="Low complexity" evidence="1">
    <location>
        <begin position="66"/>
        <end position="77"/>
    </location>
</feature>
<proteinExistence type="predicted"/>
<feature type="domain" description="DUF7918" evidence="2">
    <location>
        <begin position="106"/>
        <end position="206"/>
    </location>
</feature>
<protein>
    <recommendedName>
        <fullName evidence="2">DUF7918 domain-containing protein</fullName>
    </recommendedName>
</protein>
<gene>
    <name evidence="3" type="ORF">BJ508DRAFT_325581</name>
</gene>
<dbReference type="Pfam" id="PF25534">
    <property type="entry name" value="DUF7918"/>
    <property type="match status" value="1"/>
</dbReference>
<dbReference type="AlphaFoldDB" id="A0A3N4IDM3"/>
<keyword evidence="4" id="KW-1185">Reference proteome</keyword>
<dbReference type="Proteomes" id="UP000275078">
    <property type="component" value="Unassembled WGS sequence"/>
</dbReference>
<evidence type="ECO:0000259" key="2">
    <source>
        <dbReference type="Pfam" id="PF25534"/>
    </source>
</evidence>
<evidence type="ECO:0000256" key="1">
    <source>
        <dbReference type="SAM" id="MobiDB-lite"/>
    </source>
</evidence>
<feature type="region of interest" description="Disordered" evidence="1">
    <location>
        <begin position="26"/>
        <end position="93"/>
    </location>
</feature>
<evidence type="ECO:0000313" key="4">
    <source>
        <dbReference type="Proteomes" id="UP000275078"/>
    </source>
</evidence>
<accession>A0A3N4IDM3</accession>
<feature type="compositionally biased region" description="Pro residues" evidence="1">
    <location>
        <begin position="47"/>
        <end position="62"/>
    </location>
</feature>
<feature type="compositionally biased region" description="Pro residues" evidence="1">
    <location>
        <begin position="29"/>
        <end position="38"/>
    </location>
</feature>
<organism evidence="3 4">
    <name type="scientific">Ascobolus immersus RN42</name>
    <dbReference type="NCBI Taxonomy" id="1160509"/>
    <lineage>
        <taxon>Eukaryota</taxon>
        <taxon>Fungi</taxon>
        <taxon>Dikarya</taxon>
        <taxon>Ascomycota</taxon>
        <taxon>Pezizomycotina</taxon>
        <taxon>Pezizomycetes</taxon>
        <taxon>Pezizales</taxon>
        <taxon>Ascobolaceae</taxon>
        <taxon>Ascobolus</taxon>
    </lineage>
</organism>